<feature type="transmembrane region" description="Helical" evidence="7">
    <location>
        <begin position="267"/>
        <end position="284"/>
    </location>
</feature>
<comment type="subcellular location">
    <subcellularLocation>
        <location evidence="1">Cell membrane</location>
        <topology evidence="1">Multi-pass membrane protein</topology>
    </subcellularLocation>
</comment>
<dbReference type="PANTHER" id="PTHR33406:SF13">
    <property type="entry name" value="MEMBRANE PROTEIN YDFJ"/>
    <property type="match status" value="1"/>
</dbReference>
<dbReference type="InterPro" id="IPR004869">
    <property type="entry name" value="MMPL_dom"/>
</dbReference>
<dbReference type="AlphaFoldDB" id="A0A3B0Z5Q1"/>
<evidence type="ECO:0000256" key="6">
    <source>
        <dbReference type="SAM" id="MobiDB-lite"/>
    </source>
</evidence>
<feature type="transmembrane region" description="Helical" evidence="7">
    <location>
        <begin position="788"/>
        <end position="813"/>
    </location>
</feature>
<organism evidence="9">
    <name type="scientific">hydrothermal vent metagenome</name>
    <dbReference type="NCBI Taxonomy" id="652676"/>
    <lineage>
        <taxon>unclassified sequences</taxon>
        <taxon>metagenomes</taxon>
        <taxon>ecological metagenomes</taxon>
    </lineage>
</organism>
<keyword evidence="4 7" id="KW-1133">Transmembrane helix</keyword>
<proteinExistence type="predicted"/>
<feature type="transmembrane region" description="Helical" evidence="7">
    <location>
        <begin position="684"/>
        <end position="710"/>
    </location>
</feature>
<keyword evidence="3 7" id="KW-0812">Transmembrane</keyword>
<dbReference type="InterPro" id="IPR050545">
    <property type="entry name" value="Mycobact_MmpL"/>
</dbReference>
<feature type="region of interest" description="Disordered" evidence="6">
    <location>
        <begin position="205"/>
        <end position="234"/>
    </location>
</feature>
<feature type="transmembrane region" description="Helical" evidence="7">
    <location>
        <begin position="290"/>
        <end position="311"/>
    </location>
</feature>
<evidence type="ECO:0000256" key="5">
    <source>
        <dbReference type="ARBA" id="ARBA00023136"/>
    </source>
</evidence>
<feature type="domain" description="SSD" evidence="8">
    <location>
        <begin position="294"/>
        <end position="418"/>
    </location>
</feature>
<protein>
    <recommendedName>
        <fullName evidence="8">SSD domain-containing protein</fullName>
    </recommendedName>
</protein>
<evidence type="ECO:0000256" key="7">
    <source>
        <dbReference type="SAM" id="Phobius"/>
    </source>
</evidence>
<evidence type="ECO:0000313" key="9">
    <source>
        <dbReference type="EMBL" id="VAW86871.1"/>
    </source>
</evidence>
<evidence type="ECO:0000256" key="2">
    <source>
        <dbReference type="ARBA" id="ARBA00022475"/>
    </source>
</evidence>
<dbReference type="PANTHER" id="PTHR33406">
    <property type="entry name" value="MEMBRANE PROTEIN MJ1562-RELATED"/>
    <property type="match status" value="1"/>
</dbReference>
<dbReference type="PROSITE" id="PS50156">
    <property type="entry name" value="SSD"/>
    <property type="match status" value="1"/>
</dbReference>
<feature type="transmembrane region" description="Helical" evidence="7">
    <location>
        <begin position="15"/>
        <end position="34"/>
    </location>
</feature>
<feature type="transmembrane region" description="Helical" evidence="7">
    <location>
        <begin position="392"/>
        <end position="416"/>
    </location>
</feature>
<sequence length="827" mass="90753">MLRYFYSMVIRSPKIVLMLFTVITIFLAVQLPTLEWETDARVYMPKGHPAILYDEKIERLFGAKDAVIIGIVNEEKGIFNPETLALITRITEKVAALDGVIANRLIDVASLSTASFFLGTDTSIGAKRLMPYPVSSAHEIEQLKKEVFDNRDLFVGNIISEDGKATMIRAKLKEGITNRYQTYWQIKGIIAAEAGEGDWQAWGSWSDNGDQKDWSSKSAGSEKESEVEVENKSETSAKINNGDQFYMAGRPVIEVGSGLEALSDLKIIIPLLLAVIALMLFVVFRTARGVLLPLAVMSASIIWTLGIMALLDVPMYTISTMLPVILVAVGVGDGIHLMSHYYDNVLTDPHRKGGVIIQEVLHDIGPPLIITSLTTAVGFLSLWFAEMPPFKIFGLFTVLGIVLCWFLSVTFIPAVLTLMKPKVGGYLQKRRSMRVRDEQSLLVKALVSWGEKVLDRRHIFAGVVGVLVVLSAIGASMLHVNSSWMGDFREDSEVFVANKLINDRFSGAITLNVVIDGKRDGALKSPELLRAIEGLQVHVEALPFVGASLSVVDYIKSMNKNLHSGDPAYEVLPKTQAEISEYLFLFSISGRPEELDEVSDFNYRQANVSIQIKTDETQHLAAIVESINAFVDVRFKDLYVDVNLAGAGNNSYIWADLLISSQTSAIVLSKVGIFLLASLLFRSLLIGLFVVAPVTLTTLLVGGFCGFLGIPLDVSTVLAAGVAIGVGVDYAVHYIFRYMRVLKEKGDHRIATNAAMRGVGKTIVFNATVVTAGFFVLLFSVFPPHVKLGAFVSSYMVVSCVIALLILPVLFSFSHNAILKQVKKRAS</sequence>
<feature type="transmembrane region" description="Helical" evidence="7">
    <location>
        <begin position="459"/>
        <end position="480"/>
    </location>
</feature>
<evidence type="ECO:0000256" key="4">
    <source>
        <dbReference type="ARBA" id="ARBA00022989"/>
    </source>
</evidence>
<accession>A0A3B0Z5Q1</accession>
<reference evidence="9" key="1">
    <citation type="submission" date="2018-06" db="EMBL/GenBank/DDBJ databases">
        <authorList>
            <person name="Zhirakovskaya E."/>
        </authorList>
    </citation>
    <scope>NUCLEOTIDE SEQUENCE</scope>
</reference>
<name>A0A3B0Z5Q1_9ZZZZ</name>
<keyword evidence="5 7" id="KW-0472">Membrane</keyword>
<evidence type="ECO:0000259" key="8">
    <source>
        <dbReference type="PROSITE" id="PS50156"/>
    </source>
</evidence>
<gene>
    <name evidence="9" type="ORF">MNBD_GAMMA16-1320</name>
</gene>
<feature type="transmembrane region" description="Helical" evidence="7">
    <location>
        <begin position="763"/>
        <end position="782"/>
    </location>
</feature>
<evidence type="ECO:0000256" key="1">
    <source>
        <dbReference type="ARBA" id="ARBA00004651"/>
    </source>
</evidence>
<dbReference type="Gene3D" id="1.20.1640.10">
    <property type="entry name" value="Multidrug efflux transporter AcrB transmembrane domain"/>
    <property type="match status" value="2"/>
</dbReference>
<dbReference type="Pfam" id="PF03176">
    <property type="entry name" value="MMPL"/>
    <property type="match status" value="2"/>
</dbReference>
<feature type="transmembrane region" description="Helical" evidence="7">
    <location>
        <begin position="716"/>
        <end position="736"/>
    </location>
</feature>
<feature type="transmembrane region" description="Helical" evidence="7">
    <location>
        <begin position="364"/>
        <end position="385"/>
    </location>
</feature>
<evidence type="ECO:0000256" key="3">
    <source>
        <dbReference type="ARBA" id="ARBA00022692"/>
    </source>
</evidence>
<dbReference type="EMBL" id="UOFO01000104">
    <property type="protein sequence ID" value="VAW86871.1"/>
    <property type="molecule type" value="Genomic_DNA"/>
</dbReference>
<dbReference type="SUPFAM" id="SSF82866">
    <property type="entry name" value="Multidrug efflux transporter AcrB transmembrane domain"/>
    <property type="match status" value="2"/>
</dbReference>
<dbReference type="InterPro" id="IPR000731">
    <property type="entry name" value="SSD"/>
</dbReference>
<feature type="compositionally biased region" description="Basic and acidic residues" evidence="6">
    <location>
        <begin position="209"/>
        <end position="234"/>
    </location>
</feature>
<keyword evidence="2" id="KW-1003">Cell membrane</keyword>
<dbReference type="GO" id="GO:0005886">
    <property type="term" value="C:plasma membrane"/>
    <property type="evidence" value="ECO:0007669"/>
    <property type="project" value="UniProtKB-SubCell"/>
</dbReference>